<evidence type="ECO:0000256" key="3">
    <source>
        <dbReference type="ARBA" id="ARBA00022840"/>
    </source>
</evidence>
<dbReference type="GO" id="GO:0005524">
    <property type="term" value="F:ATP binding"/>
    <property type="evidence" value="ECO:0007669"/>
    <property type="project" value="UniProtKB-KW"/>
</dbReference>
<comment type="similarity">
    <text evidence="1">Belongs to the heat shock protein 70 family.</text>
</comment>
<dbReference type="PANTHER" id="PTHR19375">
    <property type="entry name" value="HEAT SHOCK PROTEIN 70KDA"/>
    <property type="match status" value="1"/>
</dbReference>
<dbReference type="InterPro" id="IPR013126">
    <property type="entry name" value="Hsp_70_fam"/>
</dbReference>
<proteinExistence type="inferred from homology"/>
<organism evidence="4 5">
    <name type="scientific">Albula glossodonta</name>
    <name type="common">roundjaw bonefish</name>
    <dbReference type="NCBI Taxonomy" id="121402"/>
    <lineage>
        <taxon>Eukaryota</taxon>
        <taxon>Metazoa</taxon>
        <taxon>Chordata</taxon>
        <taxon>Craniata</taxon>
        <taxon>Vertebrata</taxon>
        <taxon>Euteleostomi</taxon>
        <taxon>Actinopterygii</taxon>
        <taxon>Neopterygii</taxon>
        <taxon>Teleostei</taxon>
        <taxon>Albuliformes</taxon>
        <taxon>Albulidae</taxon>
        <taxon>Albula</taxon>
    </lineage>
</organism>
<dbReference type="InterPro" id="IPR043129">
    <property type="entry name" value="ATPase_NBD"/>
</dbReference>
<sequence>MLFFSWGYINNQNVFYHKTVNLINLGTSNCCVGVFRDGKVEIIPTECLNKTTPSYVAFQNTERLVGEAAKNQVATNPGNTVFDVHRLIGKRWSMTEEIEVEYRGKSTTFYPEEISAIVLMKMRESAKAYLGQEVSNVVITVPAYFSNSQRQAVRDAAAIAGLNVLRVCDAPTAAGVAYVLEKRM</sequence>
<dbReference type="SUPFAM" id="SSF53067">
    <property type="entry name" value="Actin-like ATPase domain"/>
    <property type="match status" value="1"/>
</dbReference>
<dbReference type="EMBL" id="JAFBMS010000217">
    <property type="protein sequence ID" value="KAG9333077.1"/>
    <property type="molecule type" value="Genomic_DNA"/>
</dbReference>
<name>A0A8T2N9A6_9TELE</name>
<keyword evidence="5" id="KW-1185">Reference proteome</keyword>
<evidence type="ECO:0008006" key="6">
    <source>
        <dbReference type="Google" id="ProtNLM"/>
    </source>
</evidence>
<dbReference type="Gene3D" id="3.30.420.40">
    <property type="match status" value="1"/>
</dbReference>
<protein>
    <recommendedName>
        <fullName evidence="6">Heat shock protein 70</fullName>
    </recommendedName>
</protein>
<evidence type="ECO:0000313" key="5">
    <source>
        <dbReference type="Proteomes" id="UP000824540"/>
    </source>
</evidence>
<dbReference type="Pfam" id="PF00012">
    <property type="entry name" value="HSP70"/>
    <property type="match status" value="1"/>
</dbReference>
<dbReference type="OrthoDB" id="2401965at2759"/>
<evidence type="ECO:0000256" key="2">
    <source>
        <dbReference type="ARBA" id="ARBA00022741"/>
    </source>
</evidence>
<evidence type="ECO:0000313" key="4">
    <source>
        <dbReference type="EMBL" id="KAG9333077.1"/>
    </source>
</evidence>
<accession>A0A8T2N9A6</accession>
<dbReference type="GO" id="GO:0140662">
    <property type="term" value="F:ATP-dependent protein folding chaperone"/>
    <property type="evidence" value="ECO:0007669"/>
    <property type="project" value="InterPro"/>
</dbReference>
<dbReference type="AlphaFoldDB" id="A0A8T2N9A6"/>
<gene>
    <name evidence="4" type="ORF">JZ751_013500</name>
</gene>
<keyword evidence="3" id="KW-0067">ATP-binding</keyword>
<reference evidence="4" key="1">
    <citation type="thesis" date="2021" institute="BYU ScholarsArchive" country="Provo, UT, USA">
        <title>Applications of and Algorithms for Genome Assembly and Genomic Analyses with an Emphasis on Marine Teleosts.</title>
        <authorList>
            <person name="Pickett B.D."/>
        </authorList>
    </citation>
    <scope>NUCLEOTIDE SEQUENCE</scope>
    <source>
        <strain evidence="4">HI-2016</strain>
    </source>
</reference>
<dbReference type="Proteomes" id="UP000824540">
    <property type="component" value="Unassembled WGS sequence"/>
</dbReference>
<evidence type="ECO:0000256" key="1">
    <source>
        <dbReference type="ARBA" id="ARBA00007381"/>
    </source>
</evidence>
<dbReference type="PRINTS" id="PR00301">
    <property type="entry name" value="HEATSHOCK70"/>
</dbReference>
<keyword evidence="2" id="KW-0547">Nucleotide-binding</keyword>
<comment type="caution">
    <text evidence="4">The sequence shown here is derived from an EMBL/GenBank/DDBJ whole genome shotgun (WGS) entry which is preliminary data.</text>
</comment>